<evidence type="ECO:0000313" key="3">
    <source>
        <dbReference type="Proteomes" id="UP000193642"/>
    </source>
</evidence>
<protein>
    <submittedName>
        <fullName evidence="2">Peptidyl-tRNA hydrolase domain-like protein</fullName>
    </submittedName>
</protein>
<keyword evidence="2" id="KW-0378">Hydrolase</keyword>
<feature type="non-terminal residue" evidence="2">
    <location>
        <position position="1"/>
    </location>
</feature>
<dbReference type="Proteomes" id="UP000193642">
    <property type="component" value="Unassembled WGS sequence"/>
</dbReference>
<dbReference type="InterPro" id="IPR000352">
    <property type="entry name" value="Pep_chain_release_fac_I"/>
</dbReference>
<evidence type="ECO:0000259" key="1">
    <source>
        <dbReference type="Pfam" id="PF00472"/>
    </source>
</evidence>
<dbReference type="AlphaFoldDB" id="A0A1Y2CBQ0"/>
<dbReference type="InterPro" id="IPR052104">
    <property type="entry name" value="Mito_Release_Factor_mL62"/>
</dbReference>
<evidence type="ECO:0000313" key="2">
    <source>
        <dbReference type="EMBL" id="ORY44458.1"/>
    </source>
</evidence>
<sequence>DKLTVQYNRSSGPGGQNVNKVNTKAEVRFNVSQASWIPYTVRSTLEELNENRMNKKGEFIIASDRFRTQMANFDDCIQNFMRLLS</sequence>
<name>A0A1Y2CBQ0_9FUNG</name>
<feature type="domain" description="Prokaryotic-type class I peptide chain release factors" evidence="1">
    <location>
        <begin position="2"/>
        <end position="84"/>
    </location>
</feature>
<dbReference type="GO" id="GO:0016150">
    <property type="term" value="F:translation release factor activity, codon nonspecific"/>
    <property type="evidence" value="ECO:0007669"/>
    <property type="project" value="TreeGrafter"/>
</dbReference>
<gene>
    <name evidence="2" type="ORF">BCR33DRAFT_652791</name>
</gene>
<organism evidence="2 3">
    <name type="scientific">Rhizoclosmatium globosum</name>
    <dbReference type="NCBI Taxonomy" id="329046"/>
    <lineage>
        <taxon>Eukaryota</taxon>
        <taxon>Fungi</taxon>
        <taxon>Fungi incertae sedis</taxon>
        <taxon>Chytridiomycota</taxon>
        <taxon>Chytridiomycota incertae sedis</taxon>
        <taxon>Chytridiomycetes</taxon>
        <taxon>Chytridiales</taxon>
        <taxon>Chytriomycetaceae</taxon>
        <taxon>Rhizoclosmatium</taxon>
    </lineage>
</organism>
<dbReference type="EMBL" id="MCGO01000022">
    <property type="protein sequence ID" value="ORY44458.1"/>
    <property type="molecule type" value="Genomic_DNA"/>
</dbReference>
<dbReference type="PANTHER" id="PTHR11075:SF54">
    <property type="entry name" value="LARGE RIBOSOMAL SUBUNIT PROTEIN ML62"/>
    <property type="match status" value="1"/>
</dbReference>
<dbReference type="STRING" id="329046.A0A1Y2CBQ0"/>
<keyword evidence="3" id="KW-1185">Reference proteome</keyword>
<dbReference type="OrthoDB" id="270639at2759"/>
<dbReference type="SUPFAM" id="SSF110916">
    <property type="entry name" value="Peptidyl-tRNA hydrolase domain-like"/>
    <property type="match status" value="1"/>
</dbReference>
<reference evidence="2 3" key="1">
    <citation type="submission" date="2016-07" db="EMBL/GenBank/DDBJ databases">
        <title>Pervasive Adenine N6-methylation of Active Genes in Fungi.</title>
        <authorList>
            <consortium name="DOE Joint Genome Institute"/>
            <person name="Mondo S.J."/>
            <person name="Dannebaum R.O."/>
            <person name="Kuo R.C."/>
            <person name="Labutti K."/>
            <person name="Haridas S."/>
            <person name="Kuo A."/>
            <person name="Salamov A."/>
            <person name="Ahrendt S.R."/>
            <person name="Lipzen A."/>
            <person name="Sullivan W."/>
            <person name="Andreopoulos W.B."/>
            <person name="Clum A."/>
            <person name="Lindquist E."/>
            <person name="Daum C."/>
            <person name="Ramamoorthy G.K."/>
            <person name="Gryganskyi A."/>
            <person name="Culley D."/>
            <person name="Magnuson J.K."/>
            <person name="James T.Y."/>
            <person name="O'Malley M.A."/>
            <person name="Stajich J.E."/>
            <person name="Spatafora J.W."/>
            <person name="Visel A."/>
            <person name="Grigoriev I.V."/>
        </authorList>
    </citation>
    <scope>NUCLEOTIDE SEQUENCE [LARGE SCALE GENOMIC DNA]</scope>
    <source>
        <strain evidence="2 3">JEL800</strain>
    </source>
</reference>
<dbReference type="GO" id="GO:0005762">
    <property type="term" value="C:mitochondrial large ribosomal subunit"/>
    <property type="evidence" value="ECO:0007669"/>
    <property type="project" value="TreeGrafter"/>
</dbReference>
<accession>A0A1Y2CBQ0</accession>
<dbReference type="Gene3D" id="3.30.160.20">
    <property type="match status" value="1"/>
</dbReference>
<dbReference type="GO" id="GO:0004045">
    <property type="term" value="F:peptidyl-tRNA hydrolase activity"/>
    <property type="evidence" value="ECO:0007669"/>
    <property type="project" value="TreeGrafter"/>
</dbReference>
<proteinExistence type="predicted"/>
<comment type="caution">
    <text evidence="2">The sequence shown here is derived from an EMBL/GenBank/DDBJ whole genome shotgun (WGS) entry which is preliminary data.</text>
</comment>
<dbReference type="Pfam" id="PF00472">
    <property type="entry name" value="RF-1"/>
    <property type="match status" value="1"/>
</dbReference>
<dbReference type="PANTHER" id="PTHR11075">
    <property type="entry name" value="PEPTIDE CHAIN RELEASE FACTOR"/>
    <property type="match status" value="1"/>
</dbReference>
<dbReference type="GO" id="GO:0070126">
    <property type="term" value="P:mitochondrial translational termination"/>
    <property type="evidence" value="ECO:0007669"/>
    <property type="project" value="TreeGrafter"/>
</dbReference>
<feature type="non-terminal residue" evidence="2">
    <location>
        <position position="85"/>
    </location>
</feature>